<keyword evidence="1" id="KW-0732">Signal</keyword>
<proteinExistence type="predicted"/>
<feature type="chain" id="PRO_5025693811" evidence="1">
    <location>
        <begin position="28"/>
        <end position="91"/>
    </location>
</feature>
<evidence type="ECO:0000256" key="1">
    <source>
        <dbReference type="SAM" id="SignalP"/>
    </source>
</evidence>
<protein>
    <submittedName>
        <fullName evidence="2">Uncharacterized protein</fullName>
    </submittedName>
</protein>
<reference evidence="2" key="1">
    <citation type="submission" date="2020-01" db="EMBL/GenBank/DDBJ databases">
        <authorList>
            <person name="Mishra B."/>
        </authorList>
    </citation>
    <scope>NUCLEOTIDE SEQUENCE [LARGE SCALE GENOMIC DNA]</scope>
</reference>
<sequence>MKKSIMKLPSLVLGLLFLVYLLHGLQGGGSLDEDLLMGRKLKSLKSIESKNVAAGSLKDSTSVDLEKEIDNLMRNEYPSPVKPRKRTPVHN</sequence>
<accession>A0A6D2HPD8</accession>
<name>A0A6D2HPD8_9BRAS</name>
<dbReference type="EMBL" id="CACVBM020000355">
    <property type="protein sequence ID" value="CAA7018128.1"/>
    <property type="molecule type" value="Genomic_DNA"/>
</dbReference>
<dbReference type="Proteomes" id="UP000467841">
    <property type="component" value="Unassembled WGS sequence"/>
</dbReference>
<evidence type="ECO:0000313" key="2">
    <source>
        <dbReference type="EMBL" id="CAA7018128.1"/>
    </source>
</evidence>
<organism evidence="2 3">
    <name type="scientific">Microthlaspi erraticum</name>
    <dbReference type="NCBI Taxonomy" id="1685480"/>
    <lineage>
        <taxon>Eukaryota</taxon>
        <taxon>Viridiplantae</taxon>
        <taxon>Streptophyta</taxon>
        <taxon>Embryophyta</taxon>
        <taxon>Tracheophyta</taxon>
        <taxon>Spermatophyta</taxon>
        <taxon>Magnoliopsida</taxon>
        <taxon>eudicotyledons</taxon>
        <taxon>Gunneridae</taxon>
        <taxon>Pentapetalae</taxon>
        <taxon>rosids</taxon>
        <taxon>malvids</taxon>
        <taxon>Brassicales</taxon>
        <taxon>Brassicaceae</taxon>
        <taxon>Coluteocarpeae</taxon>
        <taxon>Microthlaspi</taxon>
    </lineage>
</organism>
<evidence type="ECO:0000313" key="3">
    <source>
        <dbReference type="Proteomes" id="UP000467841"/>
    </source>
</evidence>
<gene>
    <name evidence="2" type="ORF">MERR_LOCUS5363</name>
</gene>
<comment type="caution">
    <text evidence="2">The sequence shown here is derived from an EMBL/GenBank/DDBJ whole genome shotgun (WGS) entry which is preliminary data.</text>
</comment>
<dbReference type="AlphaFoldDB" id="A0A6D2HPD8"/>
<keyword evidence="3" id="KW-1185">Reference proteome</keyword>
<feature type="signal peptide" evidence="1">
    <location>
        <begin position="1"/>
        <end position="27"/>
    </location>
</feature>
<dbReference type="OrthoDB" id="1077183at2759"/>